<comment type="caution">
    <text evidence="1">The sequence shown here is derived from an EMBL/GenBank/DDBJ whole genome shotgun (WGS) entry which is preliminary data.</text>
</comment>
<dbReference type="Proteomes" id="UP000308886">
    <property type="component" value="Unassembled WGS sequence"/>
</dbReference>
<sequence length="171" mass="19609">MRHIVRNILFIWMFGTTAYSQQMVPGAIPTPNAADLGKYGEIPVSYYTGRPDISIPIYKMVIRGYEFPIYLSYDAGGVMPNSLPGWVGNNWTLVAGGVITRVRNNYDDETIPIGGNSDHFSNYFSSYKKLKEEKYNVDKLKDYVVMTRYDFAPDIFHFNFMGEDGKVFPWQ</sequence>
<dbReference type="EMBL" id="SRZC01000023">
    <property type="protein sequence ID" value="TGX80637.1"/>
    <property type="molecule type" value="Genomic_DNA"/>
</dbReference>
<organism evidence="1 2">
    <name type="scientific">Palleniella muris</name>
    <dbReference type="NCBI Taxonomy" id="3038145"/>
    <lineage>
        <taxon>Bacteria</taxon>
        <taxon>Pseudomonadati</taxon>
        <taxon>Bacteroidota</taxon>
        <taxon>Bacteroidia</taxon>
        <taxon>Bacteroidales</taxon>
        <taxon>Prevotellaceae</taxon>
        <taxon>Palleniella</taxon>
    </lineage>
</organism>
<proteinExistence type="predicted"/>
<protein>
    <submittedName>
        <fullName evidence="1">Uncharacterized protein</fullName>
    </submittedName>
</protein>
<accession>A0AC61QMJ1</accession>
<gene>
    <name evidence="1" type="ORF">E5358_12185</name>
</gene>
<reference evidence="1" key="1">
    <citation type="submission" date="2019-04" db="EMBL/GenBank/DDBJ databases">
        <title>Microbes associate with the intestines of laboratory mice.</title>
        <authorList>
            <person name="Navarre W."/>
            <person name="Wong E."/>
            <person name="Huang K."/>
            <person name="Tropini C."/>
            <person name="Ng K."/>
            <person name="Yu B."/>
        </authorList>
    </citation>
    <scope>NUCLEOTIDE SEQUENCE</scope>
    <source>
        <strain evidence="1">NM73_A23</strain>
    </source>
</reference>
<evidence type="ECO:0000313" key="1">
    <source>
        <dbReference type="EMBL" id="TGX80637.1"/>
    </source>
</evidence>
<evidence type="ECO:0000313" key="2">
    <source>
        <dbReference type="Proteomes" id="UP000308886"/>
    </source>
</evidence>
<name>A0AC61QMJ1_9BACT</name>
<keyword evidence="2" id="KW-1185">Reference proteome</keyword>